<dbReference type="PANTHER" id="PTHR43622:SF7">
    <property type="entry name" value="3-DEHYDROQUINATE SYNTHASE, CHLOROPLASTIC"/>
    <property type="match status" value="1"/>
</dbReference>
<keyword evidence="11" id="KW-0479">Metal-binding</keyword>
<dbReference type="GO" id="GO:0009073">
    <property type="term" value="P:aromatic amino acid family biosynthetic process"/>
    <property type="evidence" value="ECO:0007669"/>
    <property type="project" value="UniProtKB-KW"/>
</dbReference>
<evidence type="ECO:0000313" key="20">
    <source>
        <dbReference type="EMBL" id="CAB4616384.1"/>
    </source>
</evidence>
<comment type="pathway">
    <text evidence="5">Metabolic intermediate biosynthesis; chorismate biosynthesis; chorismate from D-erythrose 4-phosphate and phosphoenolpyruvate: step 2/7.</text>
</comment>
<evidence type="ECO:0000256" key="12">
    <source>
        <dbReference type="ARBA" id="ARBA00022741"/>
    </source>
</evidence>
<evidence type="ECO:0000256" key="15">
    <source>
        <dbReference type="ARBA" id="ARBA00023141"/>
    </source>
</evidence>
<dbReference type="CDD" id="cd08195">
    <property type="entry name" value="DHQS"/>
    <property type="match status" value="1"/>
</dbReference>
<evidence type="ECO:0000256" key="9">
    <source>
        <dbReference type="ARBA" id="ARBA00022490"/>
    </source>
</evidence>
<comment type="similarity">
    <text evidence="6">Belongs to the sugar phosphate cyclases superfamily. Dehydroquinate synthase family.</text>
</comment>
<dbReference type="HAMAP" id="MF_00110">
    <property type="entry name" value="DHQ_synthase"/>
    <property type="match status" value="1"/>
</dbReference>
<dbReference type="GO" id="GO:0005737">
    <property type="term" value="C:cytoplasm"/>
    <property type="evidence" value="ECO:0007669"/>
    <property type="project" value="UniProtKB-SubCell"/>
</dbReference>
<evidence type="ECO:0000256" key="17">
    <source>
        <dbReference type="ARBA" id="ARBA00023285"/>
    </source>
</evidence>
<dbReference type="Pfam" id="PF24621">
    <property type="entry name" value="DHQS_C"/>
    <property type="match status" value="1"/>
</dbReference>
<sequence>MATTIRVETEQPYSVIIGRSVVGDIGSLLREGTTRVGVFFAPAVQVLATQIVNQLTSEGLIVVATPLPDAEAAKTVETLSSCWDVLGQAGFTRNDAVVSVGGGATTDLVGFVAASWLRGIDVIHVPTTTLAMVDAAVGGKTGINTAVGKNLVGAFHEPRGVLVDLDVLAGLPIEEHRAGLPEIVKAGWIHDPVILDLIEADPLGALDPSSSVCEELITRAIAVKAEVVAADLRESATSGLSREILNYGHTFAHAIEKVENYSWRHGHAVSVGMIFAAELAQALGLLSLDDVNRHRAILTTLGLPISYAGSGSWDDLLATMRIDKKARGAVMRFVLLSGDAQPAAVNNPASDALEAAFLAVSSPQ</sequence>
<feature type="domain" description="3-dehydroquinate synthase N-terminal" evidence="18">
    <location>
        <begin position="67"/>
        <end position="176"/>
    </location>
</feature>
<organism evidence="20">
    <name type="scientific">freshwater metagenome</name>
    <dbReference type="NCBI Taxonomy" id="449393"/>
    <lineage>
        <taxon>unclassified sequences</taxon>
        <taxon>metagenomes</taxon>
        <taxon>ecological metagenomes</taxon>
    </lineage>
</organism>
<dbReference type="EC" id="4.2.3.4" evidence="7"/>
<evidence type="ECO:0000256" key="4">
    <source>
        <dbReference type="ARBA" id="ARBA00004496"/>
    </source>
</evidence>
<dbReference type="InterPro" id="IPR030960">
    <property type="entry name" value="DHQS/DOIS_N"/>
</dbReference>
<evidence type="ECO:0000256" key="8">
    <source>
        <dbReference type="ARBA" id="ARBA00017684"/>
    </source>
</evidence>
<dbReference type="InterPro" id="IPR016037">
    <property type="entry name" value="DHQ_synth_AroB"/>
</dbReference>
<dbReference type="NCBIfam" id="TIGR01357">
    <property type="entry name" value="aroB"/>
    <property type="match status" value="1"/>
</dbReference>
<comment type="subcellular location">
    <subcellularLocation>
        <location evidence="4">Cytoplasm</location>
    </subcellularLocation>
</comment>
<evidence type="ECO:0000259" key="18">
    <source>
        <dbReference type="Pfam" id="PF01761"/>
    </source>
</evidence>
<evidence type="ECO:0000259" key="19">
    <source>
        <dbReference type="Pfam" id="PF24621"/>
    </source>
</evidence>
<dbReference type="GO" id="GO:0008652">
    <property type="term" value="P:amino acid biosynthetic process"/>
    <property type="evidence" value="ECO:0007669"/>
    <property type="project" value="UniProtKB-KW"/>
</dbReference>
<keyword evidence="14" id="KW-0520">NAD</keyword>
<feature type="domain" description="3-dehydroquinate synthase C-terminal" evidence="19">
    <location>
        <begin position="179"/>
        <end position="326"/>
    </location>
</feature>
<dbReference type="SUPFAM" id="SSF56796">
    <property type="entry name" value="Dehydroquinate synthase-like"/>
    <property type="match status" value="1"/>
</dbReference>
<evidence type="ECO:0000256" key="3">
    <source>
        <dbReference type="ARBA" id="ARBA00001941"/>
    </source>
</evidence>
<comment type="catalytic activity">
    <reaction evidence="1">
        <text>7-phospho-2-dehydro-3-deoxy-D-arabino-heptonate = 3-dehydroquinate + phosphate</text>
        <dbReference type="Rhea" id="RHEA:21968"/>
        <dbReference type="ChEBI" id="CHEBI:32364"/>
        <dbReference type="ChEBI" id="CHEBI:43474"/>
        <dbReference type="ChEBI" id="CHEBI:58394"/>
        <dbReference type="EC" id="4.2.3.4"/>
    </reaction>
</comment>
<protein>
    <recommendedName>
        <fullName evidence="8">3-dehydroquinate synthase</fullName>
        <ecNumber evidence="7">4.2.3.4</ecNumber>
    </recommendedName>
</protein>
<evidence type="ECO:0000256" key="14">
    <source>
        <dbReference type="ARBA" id="ARBA00023027"/>
    </source>
</evidence>
<reference evidence="20" key="1">
    <citation type="submission" date="2020-05" db="EMBL/GenBank/DDBJ databases">
        <authorList>
            <person name="Chiriac C."/>
            <person name="Salcher M."/>
            <person name="Ghai R."/>
            <person name="Kavagutti S V."/>
        </authorList>
    </citation>
    <scope>NUCLEOTIDE SEQUENCE</scope>
</reference>
<keyword evidence="16" id="KW-0456">Lyase</keyword>
<dbReference type="GO" id="GO:0000166">
    <property type="term" value="F:nucleotide binding"/>
    <property type="evidence" value="ECO:0007669"/>
    <property type="project" value="UniProtKB-KW"/>
</dbReference>
<dbReference type="Gene3D" id="3.40.50.1970">
    <property type="match status" value="1"/>
</dbReference>
<evidence type="ECO:0000256" key="2">
    <source>
        <dbReference type="ARBA" id="ARBA00001911"/>
    </source>
</evidence>
<keyword evidence="10" id="KW-0028">Amino-acid biosynthesis</keyword>
<evidence type="ECO:0000256" key="11">
    <source>
        <dbReference type="ARBA" id="ARBA00022723"/>
    </source>
</evidence>
<dbReference type="PANTHER" id="PTHR43622">
    <property type="entry name" value="3-DEHYDROQUINATE SYNTHASE"/>
    <property type="match status" value="1"/>
</dbReference>
<keyword evidence="12" id="KW-0547">Nucleotide-binding</keyword>
<evidence type="ECO:0000256" key="16">
    <source>
        <dbReference type="ARBA" id="ARBA00023239"/>
    </source>
</evidence>
<accession>A0A6J6HYQ8</accession>
<evidence type="ECO:0000256" key="10">
    <source>
        <dbReference type="ARBA" id="ARBA00022605"/>
    </source>
</evidence>
<keyword evidence="13" id="KW-0862">Zinc</keyword>
<dbReference type="PIRSF" id="PIRSF001455">
    <property type="entry name" value="DHQ_synth"/>
    <property type="match status" value="1"/>
</dbReference>
<keyword evidence="17" id="KW-0170">Cobalt</keyword>
<evidence type="ECO:0000256" key="7">
    <source>
        <dbReference type="ARBA" id="ARBA00013031"/>
    </source>
</evidence>
<gene>
    <name evidence="20" type="ORF">UFOPK1939_00225</name>
</gene>
<dbReference type="InterPro" id="IPR030963">
    <property type="entry name" value="DHQ_synth_fam"/>
</dbReference>
<comment type="cofactor">
    <cofactor evidence="3">
        <name>Co(2+)</name>
        <dbReference type="ChEBI" id="CHEBI:48828"/>
    </cofactor>
</comment>
<evidence type="ECO:0000256" key="5">
    <source>
        <dbReference type="ARBA" id="ARBA00004661"/>
    </source>
</evidence>
<dbReference type="InterPro" id="IPR056179">
    <property type="entry name" value="DHQS_C"/>
</dbReference>
<dbReference type="GO" id="GO:0003856">
    <property type="term" value="F:3-dehydroquinate synthase activity"/>
    <property type="evidence" value="ECO:0007669"/>
    <property type="project" value="UniProtKB-EC"/>
</dbReference>
<name>A0A6J6HYQ8_9ZZZZ</name>
<evidence type="ECO:0000256" key="1">
    <source>
        <dbReference type="ARBA" id="ARBA00001393"/>
    </source>
</evidence>
<evidence type="ECO:0000256" key="6">
    <source>
        <dbReference type="ARBA" id="ARBA00005412"/>
    </source>
</evidence>
<dbReference type="Pfam" id="PF01761">
    <property type="entry name" value="DHQ_synthase"/>
    <property type="match status" value="1"/>
</dbReference>
<evidence type="ECO:0000256" key="13">
    <source>
        <dbReference type="ARBA" id="ARBA00022833"/>
    </source>
</evidence>
<dbReference type="InterPro" id="IPR050071">
    <property type="entry name" value="Dehydroquinate_synthase"/>
</dbReference>
<proteinExistence type="inferred from homology"/>
<dbReference type="EMBL" id="CAEZVF010000019">
    <property type="protein sequence ID" value="CAB4616384.1"/>
    <property type="molecule type" value="Genomic_DNA"/>
</dbReference>
<dbReference type="Gene3D" id="1.20.1090.10">
    <property type="entry name" value="Dehydroquinate synthase-like - alpha domain"/>
    <property type="match status" value="1"/>
</dbReference>
<dbReference type="AlphaFoldDB" id="A0A6J6HYQ8"/>
<keyword evidence="9" id="KW-0963">Cytoplasm</keyword>
<dbReference type="GO" id="GO:0046872">
    <property type="term" value="F:metal ion binding"/>
    <property type="evidence" value="ECO:0007669"/>
    <property type="project" value="UniProtKB-KW"/>
</dbReference>
<keyword evidence="15" id="KW-0057">Aromatic amino acid biosynthesis</keyword>
<comment type="cofactor">
    <cofactor evidence="2">
        <name>NAD(+)</name>
        <dbReference type="ChEBI" id="CHEBI:57540"/>
    </cofactor>
</comment>